<comment type="caution">
    <text evidence="1">The sequence shown here is derived from an EMBL/GenBank/DDBJ whole genome shotgun (WGS) entry which is preliminary data.</text>
</comment>
<name>A0ACC8X7Q3_9FIRM</name>
<protein>
    <submittedName>
        <fullName evidence="1">Uncharacterized protein</fullName>
    </submittedName>
</protein>
<dbReference type="Proteomes" id="UP000188605">
    <property type="component" value="Unassembled WGS sequence"/>
</dbReference>
<accession>A0ACC8X7Q3</accession>
<keyword evidence="2" id="KW-1185">Reference proteome</keyword>
<dbReference type="EMBL" id="LJDB01000105">
    <property type="protein sequence ID" value="ONI37682.1"/>
    <property type="molecule type" value="Genomic_DNA"/>
</dbReference>
<evidence type="ECO:0000313" key="2">
    <source>
        <dbReference type="Proteomes" id="UP000188605"/>
    </source>
</evidence>
<evidence type="ECO:0000313" key="1">
    <source>
        <dbReference type="EMBL" id="ONI37682.1"/>
    </source>
</evidence>
<proteinExistence type="predicted"/>
<gene>
    <name evidence="1" type="ORF">AN396_12365</name>
</gene>
<organism evidence="1 2">
    <name type="scientific">Candidatus Epulonipiscium fishelsonii</name>
    <dbReference type="NCBI Taxonomy" id="77094"/>
    <lineage>
        <taxon>Bacteria</taxon>
        <taxon>Bacillati</taxon>
        <taxon>Bacillota</taxon>
        <taxon>Clostridia</taxon>
        <taxon>Lachnospirales</taxon>
        <taxon>Lachnospiraceae</taxon>
        <taxon>Candidatus Epulonipiscium</taxon>
    </lineage>
</organism>
<reference evidence="1" key="1">
    <citation type="submission" date="2016-08" db="EMBL/GenBank/DDBJ databases">
        <authorList>
            <person name="Ngugi D.K."/>
            <person name="Miyake S."/>
            <person name="Stingl U."/>
        </authorList>
    </citation>
    <scope>NUCLEOTIDE SEQUENCE</scope>
    <source>
        <strain evidence="1">SCG-B11WGA-EpuloA1</strain>
    </source>
</reference>
<sequence length="227" mass="25487">MYKFKRNQVIIMVLVFMIAIAAYLQFSTNPEDMYAFNQINNTQDGVVSELVDTSFLTTLETLPPDGDISGIELKEGTLLEPDVVITKGSGEETVQTNSSSVMEISYFAEDKMLREQERSSQIESLTEFMQSDAIDAESKAKAGESLLQIQDRIEKENGTESLLRAKGFDEVFVRIDDNTVNVIVNRAELTDEEIAQIEQIVQSKTNYKLGQIKIHLNKTTSDPEVTN</sequence>